<feature type="compositionally biased region" description="Polar residues" evidence="1">
    <location>
        <begin position="24"/>
        <end position="39"/>
    </location>
</feature>
<dbReference type="Proteomes" id="UP000799439">
    <property type="component" value="Unassembled WGS sequence"/>
</dbReference>
<dbReference type="Pfam" id="PF07956">
    <property type="entry name" value="DUF1690"/>
    <property type="match status" value="1"/>
</dbReference>
<organism evidence="2 3">
    <name type="scientific">Myriangium duriaei CBS 260.36</name>
    <dbReference type="NCBI Taxonomy" id="1168546"/>
    <lineage>
        <taxon>Eukaryota</taxon>
        <taxon>Fungi</taxon>
        <taxon>Dikarya</taxon>
        <taxon>Ascomycota</taxon>
        <taxon>Pezizomycotina</taxon>
        <taxon>Dothideomycetes</taxon>
        <taxon>Dothideomycetidae</taxon>
        <taxon>Myriangiales</taxon>
        <taxon>Myriangiaceae</taxon>
        <taxon>Myriangium</taxon>
    </lineage>
</organism>
<reference evidence="2" key="1">
    <citation type="journal article" date="2020" name="Stud. Mycol.">
        <title>101 Dothideomycetes genomes: a test case for predicting lifestyles and emergence of pathogens.</title>
        <authorList>
            <person name="Haridas S."/>
            <person name="Albert R."/>
            <person name="Binder M."/>
            <person name="Bloem J."/>
            <person name="Labutti K."/>
            <person name="Salamov A."/>
            <person name="Andreopoulos B."/>
            <person name="Baker S."/>
            <person name="Barry K."/>
            <person name="Bills G."/>
            <person name="Bluhm B."/>
            <person name="Cannon C."/>
            <person name="Castanera R."/>
            <person name="Culley D."/>
            <person name="Daum C."/>
            <person name="Ezra D."/>
            <person name="Gonzalez J."/>
            <person name="Henrissat B."/>
            <person name="Kuo A."/>
            <person name="Liang C."/>
            <person name="Lipzen A."/>
            <person name="Lutzoni F."/>
            <person name="Magnuson J."/>
            <person name="Mondo S."/>
            <person name="Nolan M."/>
            <person name="Ohm R."/>
            <person name="Pangilinan J."/>
            <person name="Park H.-J."/>
            <person name="Ramirez L."/>
            <person name="Alfaro M."/>
            <person name="Sun H."/>
            <person name="Tritt A."/>
            <person name="Yoshinaga Y."/>
            <person name="Zwiers L.-H."/>
            <person name="Turgeon B."/>
            <person name="Goodwin S."/>
            <person name="Spatafora J."/>
            <person name="Crous P."/>
            <person name="Grigoriev I."/>
        </authorList>
    </citation>
    <scope>NUCLEOTIDE SEQUENCE</scope>
    <source>
        <strain evidence="2">CBS 260.36</strain>
    </source>
</reference>
<dbReference type="EMBL" id="ML996091">
    <property type="protein sequence ID" value="KAF2149473.1"/>
    <property type="molecule type" value="Genomic_DNA"/>
</dbReference>
<feature type="region of interest" description="Disordered" evidence="1">
    <location>
        <begin position="1"/>
        <end position="52"/>
    </location>
</feature>
<evidence type="ECO:0000313" key="3">
    <source>
        <dbReference type="Proteomes" id="UP000799439"/>
    </source>
</evidence>
<dbReference type="InterPro" id="IPR012471">
    <property type="entry name" value="DUF1690"/>
</dbReference>
<name>A0A9P4MDR8_9PEZI</name>
<accession>A0A9P4MDR8</accession>
<evidence type="ECO:0000313" key="2">
    <source>
        <dbReference type="EMBL" id="KAF2149473.1"/>
    </source>
</evidence>
<dbReference type="OrthoDB" id="5544375at2759"/>
<comment type="caution">
    <text evidence="2">The sequence shown here is derived from an EMBL/GenBank/DDBJ whole genome shotgun (WGS) entry which is preliminary data.</text>
</comment>
<dbReference type="AlphaFoldDB" id="A0A9P4MDR8"/>
<gene>
    <name evidence="2" type="ORF">K461DRAFT_281849</name>
</gene>
<keyword evidence="3" id="KW-1185">Reference proteome</keyword>
<feature type="region of interest" description="Disordered" evidence="1">
    <location>
        <begin position="73"/>
        <end position="111"/>
    </location>
</feature>
<proteinExistence type="predicted"/>
<evidence type="ECO:0000256" key="1">
    <source>
        <dbReference type="SAM" id="MobiDB-lite"/>
    </source>
</evidence>
<protein>
    <submittedName>
        <fullName evidence="2">DUF1690-domain-containing protein</fullName>
    </submittedName>
</protein>
<sequence>MGSGGSKSAGDPSSHVFSAETPVRFSQQVLDSLQGSSETDSTRARAQEQHIQARVQAELAKIRDTEGARLQSLLADLTPSEESDDKAQSEGVVSKLTGGSSAGVDRTHDSVKKEIEGLKAKLEERRKLEKPTGEVEKAKESLVQCLRMNDRRPLDCWREVEEFKNEVARLERGFVERTMR</sequence>